<accession>A0A3S9VSD9</accession>
<feature type="domain" description="Tyr recombinase" evidence="11">
    <location>
        <begin position="109"/>
        <end position="293"/>
    </location>
</feature>
<evidence type="ECO:0000259" key="11">
    <source>
        <dbReference type="PROSITE" id="PS51898"/>
    </source>
</evidence>
<dbReference type="PANTHER" id="PTHR30349:SF81">
    <property type="entry name" value="TYROSINE RECOMBINASE XERC"/>
    <property type="match status" value="1"/>
</dbReference>
<dbReference type="Pfam" id="PF02899">
    <property type="entry name" value="Phage_int_SAM_1"/>
    <property type="match status" value="1"/>
</dbReference>
<evidence type="ECO:0000256" key="6">
    <source>
        <dbReference type="ARBA" id="ARBA00022908"/>
    </source>
</evidence>
<dbReference type="EMBL" id="CP032819">
    <property type="protein sequence ID" value="AZS29399.1"/>
    <property type="molecule type" value="Genomic_DNA"/>
</dbReference>
<gene>
    <name evidence="13" type="primary">xerD</name>
    <name evidence="10" type="synonym">xerC</name>
    <name evidence="13" type="ORF">D8S85_07365</name>
</gene>
<evidence type="ECO:0000256" key="8">
    <source>
        <dbReference type="ARBA" id="ARBA00023172"/>
    </source>
</evidence>
<sequence length="304" mass="34375">MIWNEAIDSFRTYLVLEKSLSTNSVEAYLNDIRKLGAYCEQRTPSLTPKEVSYDVLNEYISALKDTGVTPRTQARSISSIKSFFKYLLYDGAIGHNPANSLDAPKIGRNLPSVLSVEEIEAMINAVDLTKQEGQRNKAILETLYSCGLRVSELVNLKLSQINFRTGYIKINGKGNKERIVPLGAKAKDEIRCYLKKDRDRMKKARGFEDILFLNKMGKSLSRVMIFNIIKEAALRAGLNKVVSPHTFRHSFASHLVNGGADIRTVQDMLGHESILTTEIYTHLDNSYLRDTITNFHPRAKKSRK</sequence>
<evidence type="ECO:0000256" key="10">
    <source>
        <dbReference type="HAMAP-Rule" id="MF_01808"/>
    </source>
</evidence>
<dbReference type="InterPro" id="IPR004107">
    <property type="entry name" value="Integrase_SAM-like_N"/>
</dbReference>
<feature type="active site" evidence="10">
    <location>
        <position position="248"/>
    </location>
</feature>
<feature type="active site" evidence="10">
    <location>
        <position position="149"/>
    </location>
</feature>
<comment type="similarity">
    <text evidence="2">Belongs to the 'phage' integrase family. XerD subfamily.</text>
</comment>
<evidence type="ECO:0000256" key="4">
    <source>
        <dbReference type="ARBA" id="ARBA00022618"/>
    </source>
</evidence>
<dbReference type="PROSITE" id="PS51900">
    <property type="entry name" value="CB"/>
    <property type="match status" value="1"/>
</dbReference>
<dbReference type="NCBIfam" id="TIGR02225">
    <property type="entry name" value="recomb_XerD"/>
    <property type="match status" value="1"/>
</dbReference>
<comment type="subunit">
    <text evidence="10">Forms a cyclic heterotetrameric complex composed of two molecules of XerC and two molecules of XerD.</text>
</comment>
<evidence type="ECO:0000256" key="2">
    <source>
        <dbReference type="ARBA" id="ARBA00010450"/>
    </source>
</evidence>
<proteinExistence type="inferred from homology"/>
<dbReference type="InterPro" id="IPR013762">
    <property type="entry name" value="Integrase-like_cat_sf"/>
</dbReference>
<dbReference type="InterPro" id="IPR010998">
    <property type="entry name" value="Integrase_recombinase_N"/>
</dbReference>
<comment type="subcellular location">
    <subcellularLocation>
        <location evidence="1 10">Cytoplasm</location>
    </subcellularLocation>
</comment>
<dbReference type="GO" id="GO:0006313">
    <property type="term" value="P:DNA transposition"/>
    <property type="evidence" value="ECO:0007669"/>
    <property type="project" value="UniProtKB-UniRule"/>
</dbReference>
<keyword evidence="3 10" id="KW-0963">Cytoplasm</keyword>
<dbReference type="CDD" id="cd00798">
    <property type="entry name" value="INT_XerDC_C"/>
    <property type="match status" value="1"/>
</dbReference>
<reference evidence="13 14" key="1">
    <citation type="submission" date="2018-10" db="EMBL/GenBank/DDBJ databases">
        <title>Butyricimonas faecalis sp. nov., isolated from human faeces and emended description of the genus Butyricimonas.</title>
        <authorList>
            <person name="Le Roy T."/>
            <person name="Van der Smissen P."/>
            <person name="Paquot A."/>
            <person name="Delzenne N."/>
            <person name="Muccioli G."/>
            <person name="Collet J.-F."/>
            <person name="Cani P.D."/>
        </authorList>
    </citation>
    <scope>NUCLEOTIDE SEQUENCE [LARGE SCALE GENOMIC DNA]</scope>
    <source>
        <strain evidence="13 14">H184</strain>
    </source>
</reference>
<dbReference type="GO" id="GO:0007059">
    <property type="term" value="P:chromosome segregation"/>
    <property type="evidence" value="ECO:0007669"/>
    <property type="project" value="UniProtKB-UniRule"/>
</dbReference>
<dbReference type="RefSeq" id="WP_106480145.1">
    <property type="nucleotide sequence ID" value="NZ_CP032819.1"/>
</dbReference>
<keyword evidence="7 10" id="KW-0238">DNA-binding</keyword>
<dbReference type="NCBIfam" id="NF001399">
    <property type="entry name" value="PRK00283.1"/>
    <property type="match status" value="1"/>
</dbReference>
<dbReference type="InterPro" id="IPR044068">
    <property type="entry name" value="CB"/>
</dbReference>
<feature type="active site" description="O-(3'-phospho-DNA)-tyrosine intermediate" evidence="10">
    <location>
        <position position="280"/>
    </location>
</feature>
<dbReference type="InterPro" id="IPR011932">
    <property type="entry name" value="Recomb_XerD"/>
</dbReference>
<dbReference type="OrthoDB" id="9801717at2"/>
<evidence type="ECO:0000256" key="7">
    <source>
        <dbReference type="ARBA" id="ARBA00023125"/>
    </source>
</evidence>
<feature type="domain" description="Core-binding (CB)" evidence="12">
    <location>
        <begin position="1"/>
        <end position="88"/>
    </location>
</feature>
<feature type="active site" evidence="10">
    <location>
        <position position="245"/>
    </location>
</feature>
<evidence type="ECO:0000256" key="9">
    <source>
        <dbReference type="ARBA" id="ARBA00023306"/>
    </source>
</evidence>
<evidence type="ECO:0000256" key="3">
    <source>
        <dbReference type="ARBA" id="ARBA00022490"/>
    </source>
</evidence>
<dbReference type="GO" id="GO:0005737">
    <property type="term" value="C:cytoplasm"/>
    <property type="evidence" value="ECO:0007669"/>
    <property type="project" value="UniProtKB-SubCell"/>
</dbReference>
<dbReference type="InterPro" id="IPR023009">
    <property type="entry name" value="Tyrosine_recombinase_XerC/XerD"/>
</dbReference>
<dbReference type="PROSITE" id="PS51898">
    <property type="entry name" value="TYR_RECOMBINASE"/>
    <property type="match status" value="1"/>
</dbReference>
<evidence type="ECO:0000313" key="13">
    <source>
        <dbReference type="EMBL" id="AZS29399.1"/>
    </source>
</evidence>
<dbReference type="HAMAP" id="MF_01808">
    <property type="entry name" value="Recomb_XerC_XerD"/>
    <property type="match status" value="1"/>
</dbReference>
<organism evidence="13 14">
    <name type="scientific">Butyricimonas faecalis</name>
    <dbReference type="NCBI Taxonomy" id="2093856"/>
    <lineage>
        <taxon>Bacteria</taxon>
        <taxon>Pseudomonadati</taxon>
        <taxon>Bacteroidota</taxon>
        <taxon>Bacteroidia</taxon>
        <taxon>Bacteroidales</taxon>
        <taxon>Odoribacteraceae</taxon>
        <taxon>Butyricimonas</taxon>
    </lineage>
</organism>
<comment type="similarity">
    <text evidence="10">Belongs to the 'phage' integrase family. XerC subfamily.</text>
</comment>
<comment type="function">
    <text evidence="10">Site-specific tyrosine recombinase, which acts by catalyzing the cutting and rejoining of the recombining DNA molecules. The XerC-XerD complex is essential to convert dimers of the bacterial chromosome into monomers to permit their segregation at cell division. It also contributes to the segregational stability of plasmids.</text>
</comment>
<dbReference type="Gene3D" id="1.10.150.130">
    <property type="match status" value="1"/>
</dbReference>
<keyword evidence="14" id="KW-1185">Reference proteome</keyword>
<dbReference type="InterPro" id="IPR011010">
    <property type="entry name" value="DNA_brk_join_enz"/>
</dbReference>
<feature type="active site" evidence="10">
    <location>
        <position position="271"/>
    </location>
</feature>
<keyword evidence="6 10" id="KW-0229">DNA integration</keyword>
<evidence type="ECO:0000256" key="1">
    <source>
        <dbReference type="ARBA" id="ARBA00004496"/>
    </source>
</evidence>
<dbReference type="NCBIfam" id="NF040815">
    <property type="entry name" value="recomb_XerA_Arch"/>
    <property type="match status" value="1"/>
</dbReference>
<dbReference type="AlphaFoldDB" id="A0A3S9VSD9"/>
<dbReference type="SUPFAM" id="SSF56349">
    <property type="entry name" value="DNA breaking-rejoining enzymes"/>
    <property type="match status" value="1"/>
</dbReference>
<dbReference type="InterPro" id="IPR050090">
    <property type="entry name" value="Tyrosine_recombinase_XerCD"/>
</dbReference>
<dbReference type="GO" id="GO:0009037">
    <property type="term" value="F:tyrosine-based site-specific recombinase activity"/>
    <property type="evidence" value="ECO:0007669"/>
    <property type="project" value="UniProtKB-UniRule"/>
</dbReference>
<dbReference type="Proteomes" id="UP000270673">
    <property type="component" value="Chromosome"/>
</dbReference>
<dbReference type="Pfam" id="PF00589">
    <property type="entry name" value="Phage_integrase"/>
    <property type="match status" value="1"/>
</dbReference>
<feature type="active site" evidence="10">
    <location>
        <position position="173"/>
    </location>
</feature>
<evidence type="ECO:0000256" key="5">
    <source>
        <dbReference type="ARBA" id="ARBA00022829"/>
    </source>
</evidence>
<keyword evidence="5 10" id="KW-0159">Chromosome partition</keyword>
<dbReference type="GO" id="GO:0003677">
    <property type="term" value="F:DNA binding"/>
    <property type="evidence" value="ECO:0007669"/>
    <property type="project" value="UniProtKB-UniRule"/>
</dbReference>
<dbReference type="KEGG" id="buy:D8S85_07365"/>
<dbReference type="InterPro" id="IPR002104">
    <property type="entry name" value="Integrase_catalytic"/>
</dbReference>
<dbReference type="GO" id="GO:0051301">
    <property type="term" value="P:cell division"/>
    <property type="evidence" value="ECO:0007669"/>
    <property type="project" value="UniProtKB-KW"/>
</dbReference>
<dbReference type="Gene3D" id="1.10.443.10">
    <property type="entry name" value="Intergrase catalytic core"/>
    <property type="match status" value="1"/>
</dbReference>
<evidence type="ECO:0000313" key="14">
    <source>
        <dbReference type="Proteomes" id="UP000270673"/>
    </source>
</evidence>
<protein>
    <recommendedName>
        <fullName evidence="10">Tyrosine recombinase XerC</fullName>
    </recommendedName>
</protein>
<evidence type="ECO:0000259" key="12">
    <source>
        <dbReference type="PROSITE" id="PS51900"/>
    </source>
</evidence>
<dbReference type="PANTHER" id="PTHR30349">
    <property type="entry name" value="PHAGE INTEGRASE-RELATED"/>
    <property type="match status" value="1"/>
</dbReference>
<keyword evidence="8 10" id="KW-0233">DNA recombination</keyword>
<keyword evidence="4 10" id="KW-0132">Cell division</keyword>
<name>A0A3S9VSD9_9BACT</name>
<keyword evidence="9 10" id="KW-0131">Cell cycle</keyword>